<dbReference type="RefSeq" id="YP_009954657.1">
    <property type="nucleotide sequence ID" value="NC_051634.1"/>
</dbReference>
<feature type="region of interest" description="Disordered" evidence="1">
    <location>
        <begin position="1"/>
        <end position="47"/>
    </location>
</feature>
<dbReference type="EMBL" id="MH020235">
    <property type="protein sequence ID" value="AVP41759.1"/>
    <property type="molecule type" value="Genomic_DNA"/>
</dbReference>
<feature type="compositionally biased region" description="Polar residues" evidence="1">
    <location>
        <begin position="24"/>
        <end position="47"/>
    </location>
</feature>
<reference evidence="3" key="1">
    <citation type="submission" date="2018-03" db="EMBL/GenBank/DDBJ databases">
        <authorList>
            <person name="Keele B.F."/>
        </authorList>
    </citation>
    <scope>NUCLEOTIDE SEQUENCE [LARGE SCALE GENOMIC DNA]</scope>
</reference>
<dbReference type="KEGG" id="vg:60326152"/>
<organism evidence="2 3">
    <name type="scientific">Mycobacterium phage Batiatus</name>
    <dbReference type="NCBI Taxonomy" id="2126812"/>
    <lineage>
        <taxon>Viruses</taxon>
        <taxon>Duplodnaviria</taxon>
        <taxon>Heunggongvirae</taxon>
        <taxon>Uroviricota</taxon>
        <taxon>Caudoviricetes</taxon>
        <taxon>Gracegardnervirinae</taxon>
        <taxon>Cheoctovirus</taxon>
        <taxon>Cheoctovirus batiatus</taxon>
    </lineage>
</organism>
<evidence type="ECO:0000313" key="3">
    <source>
        <dbReference type="Proteomes" id="UP000241338"/>
    </source>
</evidence>
<dbReference type="GeneID" id="60326152"/>
<keyword evidence="3" id="KW-1185">Reference proteome</keyword>
<accession>A0A2P1N171</accession>
<protein>
    <submittedName>
        <fullName evidence="2">Uncharacterized protein</fullName>
    </submittedName>
</protein>
<dbReference type="Proteomes" id="UP000241338">
    <property type="component" value="Segment"/>
</dbReference>
<name>A0A2P1N171_9CAUD</name>
<gene>
    <name evidence="2" type="primary">75</name>
    <name evidence="2" type="ORF">SEA_BATIATUS_75</name>
</gene>
<evidence type="ECO:0000256" key="1">
    <source>
        <dbReference type="SAM" id="MobiDB-lite"/>
    </source>
</evidence>
<sequence>MRDWRGATVHRTADSRSGGSGSSDTTEGLKTAQDRAQPQESTPGDDA</sequence>
<proteinExistence type="predicted"/>
<evidence type="ECO:0000313" key="2">
    <source>
        <dbReference type="EMBL" id="AVP41759.1"/>
    </source>
</evidence>